<name>A0A0A8ZEP2_ARUDO</name>
<accession>A0A0A8ZEP2</accession>
<proteinExistence type="predicted"/>
<sequence>MRWKPWCLLILFCALGLKYICTYAISMLIHFVALL</sequence>
<reference evidence="1" key="2">
    <citation type="journal article" date="2015" name="Data Brief">
        <title>Shoot transcriptome of the giant reed, Arundo donax.</title>
        <authorList>
            <person name="Barrero R.A."/>
            <person name="Guerrero F.D."/>
            <person name="Moolhuijzen P."/>
            <person name="Goolsby J.A."/>
            <person name="Tidwell J."/>
            <person name="Bellgard S.E."/>
            <person name="Bellgard M.I."/>
        </authorList>
    </citation>
    <scope>NUCLEOTIDE SEQUENCE</scope>
    <source>
        <tissue evidence="1">Shoot tissue taken approximately 20 cm above the soil surface</tissue>
    </source>
</reference>
<reference evidence="1" key="1">
    <citation type="submission" date="2014-09" db="EMBL/GenBank/DDBJ databases">
        <authorList>
            <person name="Magalhaes I.L.F."/>
            <person name="Oliveira U."/>
            <person name="Santos F.R."/>
            <person name="Vidigal T.H.D.A."/>
            <person name="Brescovit A.D."/>
            <person name="Santos A.J."/>
        </authorList>
    </citation>
    <scope>NUCLEOTIDE SEQUENCE</scope>
    <source>
        <tissue evidence="1">Shoot tissue taken approximately 20 cm above the soil surface</tissue>
    </source>
</reference>
<organism evidence="1">
    <name type="scientific">Arundo donax</name>
    <name type="common">Giant reed</name>
    <name type="synonym">Donax arundinaceus</name>
    <dbReference type="NCBI Taxonomy" id="35708"/>
    <lineage>
        <taxon>Eukaryota</taxon>
        <taxon>Viridiplantae</taxon>
        <taxon>Streptophyta</taxon>
        <taxon>Embryophyta</taxon>
        <taxon>Tracheophyta</taxon>
        <taxon>Spermatophyta</taxon>
        <taxon>Magnoliopsida</taxon>
        <taxon>Liliopsida</taxon>
        <taxon>Poales</taxon>
        <taxon>Poaceae</taxon>
        <taxon>PACMAD clade</taxon>
        <taxon>Arundinoideae</taxon>
        <taxon>Arundineae</taxon>
        <taxon>Arundo</taxon>
    </lineage>
</organism>
<dbReference type="AlphaFoldDB" id="A0A0A8ZEP2"/>
<dbReference type="EMBL" id="GBRH01262695">
    <property type="protein sequence ID" value="JAD35200.1"/>
    <property type="molecule type" value="Transcribed_RNA"/>
</dbReference>
<protein>
    <submittedName>
        <fullName evidence="1">Uncharacterized protein</fullName>
    </submittedName>
</protein>
<evidence type="ECO:0000313" key="1">
    <source>
        <dbReference type="EMBL" id="JAD35200.1"/>
    </source>
</evidence>